<evidence type="ECO:0000256" key="1">
    <source>
        <dbReference type="SAM" id="MobiDB-lite"/>
    </source>
</evidence>
<protein>
    <submittedName>
        <fullName evidence="2">Uncharacterized protein</fullName>
    </submittedName>
</protein>
<evidence type="ECO:0000313" key="2">
    <source>
        <dbReference type="EMBL" id="CAL1402939.1"/>
    </source>
</evidence>
<proteinExistence type="predicted"/>
<organism evidence="2 3">
    <name type="scientific">Linum trigynum</name>
    <dbReference type="NCBI Taxonomy" id="586398"/>
    <lineage>
        <taxon>Eukaryota</taxon>
        <taxon>Viridiplantae</taxon>
        <taxon>Streptophyta</taxon>
        <taxon>Embryophyta</taxon>
        <taxon>Tracheophyta</taxon>
        <taxon>Spermatophyta</taxon>
        <taxon>Magnoliopsida</taxon>
        <taxon>eudicotyledons</taxon>
        <taxon>Gunneridae</taxon>
        <taxon>Pentapetalae</taxon>
        <taxon>rosids</taxon>
        <taxon>fabids</taxon>
        <taxon>Malpighiales</taxon>
        <taxon>Linaceae</taxon>
        <taxon>Linum</taxon>
    </lineage>
</organism>
<feature type="region of interest" description="Disordered" evidence="1">
    <location>
        <begin position="34"/>
        <end position="58"/>
    </location>
</feature>
<feature type="compositionally biased region" description="Low complexity" evidence="1">
    <location>
        <begin position="34"/>
        <end position="43"/>
    </location>
</feature>
<gene>
    <name evidence="2" type="ORF">LTRI10_LOCUS42905</name>
</gene>
<accession>A0AAV2FYA4</accession>
<dbReference type="AlphaFoldDB" id="A0AAV2FYA4"/>
<reference evidence="2 3" key="1">
    <citation type="submission" date="2024-04" db="EMBL/GenBank/DDBJ databases">
        <authorList>
            <person name="Fracassetti M."/>
        </authorList>
    </citation>
    <scope>NUCLEOTIDE SEQUENCE [LARGE SCALE GENOMIC DNA]</scope>
</reference>
<dbReference type="Proteomes" id="UP001497516">
    <property type="component" value="Chromosome 7"/>
</dbReference>
<sequence>MFTIFSYNNQTLDNLRHKQLTAQRQDKDVVVVPPASVSEASPPRNSGNGGRCLPLRPQRRSLTPARPRYVKLRRHRSLETAGRGWWVVMAFFKCTKREIGSGCYIW</sequence>
<evidence type="ECO:0000313" key="3">
    <source>
        <dbReference type="Proteomes" id="UP001497516"/>
    </source>
</evidence>
<dbReference type="EMBL" id="OZ034820">
    <property type="protein sequence ID" value="CAL1402939.1"/>
    <property type="molecule type" value="Genomic_DNA"/>
</dbReference>
<keyword evidence="3" id="KW-1185">Reference proteome</keyword>
<name>A0AAV2FYA4_9ROSI</name>